<reference evidence="3 4" key="1">
    <citation type="submission" date="2019-08" db="EMBL/GenBank/DDBJ databases">
        <title>Draft genome sequences of two oriental melons (Cucumis melo L. var makuwa).</title>
        <authorList>
            <person name="Kwon S.-Y."/>
        </authorList>
    </citation>
    <scope>NUCLEOTIDE SEQUENCE [LARGE SCALE GENOMIC DNA]</scope>
    <source>
        <strain evidence="4">cv. Chang Bougi</strain>
        <strain evidence="3">cv. SW 3</strain>
        <tissue evidence="1">Leaf</tissue>
    </source>
</reference>
<sequence length="122" mass="13822">MSKMRLSGGWIDKGVELCKICEFLYVDKLLPTKAFYDFDKRGESKKKFYGLKINREKEDDCLVIEEILQPYDKVLSQIINLGKSAVVFSENVNVEDAIYLGKLLGVTISNSLGDCLEMSSQL</sequence>
<dbReference type="Proteomes" id="UP000321393">
    <property type="component" value="Unassembled WGS sequence"/>
</dbReference>
<dbReference type="AlphaFoldDB" id="A0A5A7TFR2"/>
<dbReference type="Proteomes" id="UP000321947">
    <property type="component" value="Unassembled WGS sequence"/>
</dbReference>
<dbReference type="EMBL" id="SSTE01016190">
    <property type="protein sequence ID" value="KAA0042264.1"/>
    <property type="molecule type" value="Genomic_DNA"/>
</dbReference>
<dbReference type="EMBL" id="SSTD01009390">
    <property type="protein sequence ID" value="TYK14228.1"/>
    <property type="molecule type" value="Genomic_DNA"/>
</dbReference>
<evidence type="ECO:0000313" key="4">
    <source>
        <dbReference type="Proteomes" id="UP000321947"/>
    </source>
</evidence>
<gene>
    <name evidence="2" type="ORF">E5676_scaffold1121G00060</name>
    <name evidence="1" type="ORF">E6C27_scaffold824G00480</name>
</gene>
<comment type="caution">
    <text evidence="1">The sequence shown here is derived from an EMBL/GenBank/DDBJ whole genome shotgun (WGS) entry which is preliminary data.</text>
</comment>
<name>A0A5A7TFR2_CUCMM</name>
<organism evidence="1 3">
    <name type="scientific">Cucumis melo var. makuwa</name>
    <name type="common">Oriental melon</name>
    <dbReference type="NCBI Taxonomy" id="1194695"/>
    <lineage>
        <taxon>Eukaryota</taxon>
        <taxon>Viridiplantae</taxon>
        <taxon>Streptophyta</taxon>
        <taxon>Embryophyta</taxon>
        <taxon>Tracheophyta</taxon>
        <taxon>Spermatophyta</taxon>
        <taxon>Magnoliopsida</taxon>
        <taxon>eudicotyledons</taxon>
        <taxon>Gunneridae</taxon>
        <taxon>Pentapetalae</taxon>
        <taxon>rosids</taxon>
        <taxon>fabids</taxon>
        <taxon>Cucurbitales</taxon>
        <taxon>Cucurbitaceae</taxon>
        <taxon>Benincaseae</taxon>
        <taxon>Cucumis</taxon>
    </lineage>
</organism>
<proteinExistence type="predicted"/>
<accession>A0A5A7TFR2</accession>
<evidence type="ECO:0000313" key="3">
    <source>
        <dbReference type="Proteomes" id="UP000321393"/>
    </source>
</evidence>
<protein>
    <submittedName>
        <fullName evidence="1">Uncharacterized protein</fullName>
    </submittedName>
</protein>
<evidence type="ECO:0000313" key="2">
    <source>
        <dbReference type="EMBL" id="TYK14228.1"/>
    </source>
</evidence>
<evidence type="ECO:0000313" key="1">
    <source>
        <dbReference type="EMBL" id="KAA0042264.1"/>
    </source>
</evidence>